<organism evidence="3 4">
    <name type="scientific">Stigmatella erecta</name>
    <dbReference type="NCBI Taxonomy" id="83460"/>
    <lineage>
        <taxon>Bacteria</taxon>
        <taxon>Pseudomonadati</taxon>
        <taxon>Myxococcota</taxon>
        <taxon>Myxococcia</taxon>
        <taxon>Myxococcales</taxon>
        <taxon>Cystobacterineae</taxon>
        <taxon>Archangiaceae</taxon>
        <taxon>Stigmatella</taxon>
    </lineage>
</organism>
<protein>
    <recommendedName>
        <fullName evidence="5">Tetratricopeptide repeat-containing protein</fullName>
    </recommendedName>
</protein>
<dbReference type="AlphaFoldDB" id="A0A1I0L726"/>
<name>A0A1I0L726_9BACT</name>
<feature type="region of interest" description="Disordered" evidence="1">
    <location>
        <begin position="133"/>
        <end position="163"/>
    </location>
</feature>
<keyword evidence="2" id="KW-1133">Transmembrane helix</keyword>
<feature type="transmembrane region" description="Helical" evidence="2">
    <location>
        <begin position="177"/>
        <end position="198"/>
    </location>
</feature>
<dbReference type="RefSeq" id="WP_093525405.1">
    <property type="nucleotide sequence ID" value="NZ_FOIJ01000021.1"/>
</dbReference>
<sequence>MKALRPVSHARFKALAFVVLLVIPYVGHAERSADIQTYLRSIQRLFDDLEYERALDQIRLARQAPRAAEEEVTLSLYEGIIQYELGKQEQSQAAFKSALLLQPDAALPVQVAPKVKSLFESVRRQVKLTVAPSPVQREAGRPPAEAENQPTSPSKPVLGPGEVLADRTSRPKELRKYALIPAIAGGALAVSGGIAWGISRGHLNQLRSDDPKLATLEDVQREMSQGRKWQTAGVSLLSVGAAGLAAAAGMYLLGGPEQSISLSVGSNGNAAFVYGRWP</sequence>
<evidence type="ECO:0000313" key="4">
    <source>
        <dbReference type="Proteomes" id="UP000199181"/>
    </source>
</evidence>
<evidence type="ECO:0000256" key="1">
    <source>
        <dbReference type="SAM" id="MobiDB-lite"/>
    </source>
</evidence>
<evidence type="ECO:0008006" key="5">
    <source>
        <dbReference type="Google" id="ProtNLM"/>
    </source>
</evidence>
<keyword evidence="4" id="KW-1185">Reference proteome</keyword>
<keyword evidence="2" id="KW-0472">Membrane</keyword>
<evidence type="ECO:0000313" key="3">
    <source>
        <dbReference type="EMBL" id="SEU35691.1"/>
    </source>
</evidence>
<gene>
    <name evidence="3" type="ORF">SAMN05443639_1218</name>
</gene>
<reference evidence="4" key="1">
    <citation type="submission" date="2016-10" db="EMBL/GenBank/DDBJ databases">
        <authorList>
            <person name="Varghese N."/>
            <person name="Submissions S."/>
        </authorList>
    </citation>
    <scope>NUCLEOTIDE SEQUENCE [LARGE SCALE GENOMIC DNA]</scope>
    <source>
        <strain evidence="4">DSM 16858</strain>
    </source>
</reference>
<proteinExistence type="predicted"/>
<evidence type="ECO:0000256" key="2">
    <source>
        <dbReference type="SAM" id="Phobius"/>
    </source>
</evidence>
<keyword evidence="2" id="KW-0812">Transmembrane</keyword>
<accession>A0A1I0L726</accession>
<feature type="transmembrane region" description="Helical" evidence="2">
    <location>
        <begin position="231"/>
        <end position="253"/>
    </location>
</feature>
<dbReference type="EMBL" id="FOIJ01000021">
    <property type="protein sequence ID" value="SEU35691.1"/>
    <property type="molecule type" value="Genomic_DNA"/>
</dbReference>
<dbReference type="Proteomes" id="UP000199181">
    <property type="component" value="Unassembled WGS sequence"/>
</dbReference>